<evidence type="ECO:0000256" key="3">
    <source>
        <dbReference type="ARBA" id="ARBA00018024"/>
    </source>
</evidence>
<dbReference type="GO" id="GO:0005198">
    <property type="term" value="F:structural molecule activity"/>
    <property type="evidence" value="ECO:0007669"/>
    <property type="project" value="UniProtKB-UniRule"/>
</dbReference>
<evidence type="ECO:0000256" key="4">
    <source>
        <dbReference type="ARBA" id="ARBA00023143"/>
    </source>
</evidence>
<reference evidence="6 7" key="2">
    <citation type="submission" date="2019-05" db="EMBL/GenBank/DDBJ databases">
        <title>Genome evolution of the obligate endosymbiont Buchnera aphidicola.</title>
        <authorList>
            <person name="Moran N.A."/>
        </authorList>
    </citation>
    <scope>NUCLEOTIDE SEQUENCE [LARGE SCALE GENOMIC DNA]</scope>
    <source>
        <strain evidence="6 7">Aar</strain>
    </source>
</reference>
<comment type="subcellular location">
    <subcellularLocation>
        <location evidence="1 5">Bacterial flagellum basal body</location>
    </subcellularLocation>
</comment>
<proteinExistence type="inferred from homology"/>
<evidence type="ECO:0000313" key="7">
    <source>
        <dbReference type="Proteomes" id="UP000298654"/>
    </source>
</evidence>
<dbReference type="GO" id="GO:0003774">
    <property type="term" value="F:cytoskeletal motor activity"/>
    <property type="evidence" value="ECO:0007669"/>
    <property type="project" value="InterPro"/>
</dbReference>
<dbReference type="RefSeq" id="WP_158363988.1">
    <property type="nucleotide sequence ID" value="NZ_CP034900.1"/>
</dbReference>
<evidence type="ECO:0000256" key="1">
    <source>
        <dbReference type="ARBA" id="ARBA00004117"/>
    </source>
</evidence>
<dbReference type="EMBL" id="CP034900">
    <property type="protein sequence ID" value="QCI15766.1"/>
    <property type="molecule type" value="Genomic_DNA"/>
</dbReference>
<reference evidence="6 7" key="1">
    <citation type="submission" date="2018-12" db="EMBL/GenBank/DDBJ databases">
        <authorList>
            <person name="Chong R.A."/>
        </authorList>
    </citation>
    <scope>NUCLEOTIDE SEQUENCE [LARGE SCALE GENOMIC DNA]</scope>
    <source>
        <strain evidence="6 7">Aar</strain>
    </source>
</reference>
<dbReference type="InterPro" id="IPR001624">
    <property type="entry name" value="FliE"/>
</dbReference>
<sequence>MFINHINHQNPYINHKNVDTNKNLIIDINVNKKTKTKDGYFLDCVKKTLKKISENQNRAKKNTEKFMSNNPEINLHDMIIDLQKSSIVLEMAIQIRNKVIAAYQDVINQQI</sequence>
<organism evidence="6 7">
    <name type="scientific">Buchnera aphidicola</name>
    <name type="common">Artemisaphis artemisicola</name>
    <dbReference type="NCBI Taxonomy" id="1241836"/>
    <lineage>
        <taxon>Bacteria</taxon>
        <taxon>Pseudomonadati</taxon>
        <taxon>Pseudomonadota</taxon>
        <taxon>Gammaproteobacteria</taxon>
        <taxon>Enterobacterales</taxon>
        <taxon>Erwiniaceae</taxon>
        <taxon>Buchnera</taxon>
    </lineage>
</organism>
<protein>
    <recommendedName>
        <fullName evidence="3 5">Flagellar hook-basal body complex protein FliE</fullName>
    </recommendedName>
</protein>
<dbReference type="HAMAP" id="MF_00724">
    <property type="entry name" value="FliE"/>
    <property type="match status" value="1"/>
</dbReference>
<dbReference type="OrthoDB" id="8909229at2"/>
<dbReference type="Pfam" id="PF02049">
    <property type="entry name" value="FliE"/>
    <property type="match status" value="1"/>
</dbReference>
<keyword evidence="6" id="KW-0969">Cilium</keyword>
<dbReference type="PANTHER" id="PTHR34653:SF1">
    <property type="entry name" value="FLAGELLAR HOOK-BASAL BODY COMPLEX PROTEIN FLIE"/>
    <property type="match status" value="1"/>
</dbReference>
<dbReference type="AlphaFoldDB" id="A0A4D6XE79"/>
<evidence type="ECO:0000256" key="2">
    <source>
        <dbReference type="ARBA" id="ARBA00009272"/>
    </source>
</evidence>
<gene>
    <name evidence="5 6" type="primary">fliE</name>
    <name evidence="6" type="ORF">D9V59_00340</name>
</gene>
<name>A0A4D6XE79_9GAMM</name>
<dbReference type="GO" id="GO:0009425">
    <property type="term" value="C:bacterial-type flagellum basal body"/>
    <property type="evidence" value="ECO:0007669"/>
    <property type="project" value="UniProtKB-SubCell"/>
</dbReference>
<dbReference type="GO" id="GO:0071973">
    <property type="term" value="P:bacterial-type flagellum-dependent cell motility"/>
    <property type="evidence" value="ECO:0007669"/>
    <property type="project" value="InterPro"/>
</dbReference>
<evidence type="ECO:0000256" key="5">
    <source>
        <dbReference type="HAMAP-Rule" id="MF_00724"/>
    </source>
</evidence>
<dbReference type="PANTHER" id="PTHR34653">
    <property type="match status" value="1"/>
</dbReference>
<keyword evidence="6" id="KW-0966">Cell projection</keyword>
<dbReference type="Proteomes" id="UP000298654">
    <property type="component" value="Chromosome"/>
</dbReference>
<comment type="similarity">
    <text evidence="2 5">Belongs to the FliE family.</text>
</comment>
<dbReference type="NCBIfam" id="TIGR00205">
    <property type="entry name" value="fliE"/>
    <property type="match status" value="1"/>
</dbReference>
<keyword evidence="6" id="KW-0282">Flagellum</keyword>
<evidence type="ECO:0000313" key="6">
    <source>
        <dbReference type="EMBL" id="QCI15766.1"/>
    </source>
</evidence>
<dbReference type="PRINTS" id="PR01006">
    <property type="entry name" value="FLGHOOKFLIE"/>
</dbReference>
<accession>A0A4D6XE79</accession>
<keyword evidence="4 5" id="KW-0975">Bacterial flagellum</keyword>